<evidence type="ECO:0000313" key="1">
    <source>
        <dbReference type="EMBL" id="GAG87394.1"/>
    </source>
</evidence>
<sequence length="106" mass="11496">TLALVCNWNLFDSLNVISTDVSTTSDGRLEIAFTHSNGVIPVANIDGYIEVEVDGGNLQPYYLGVSKDYTYPNNPLKPSDTLTTGNTQFVICFLSSIVISSLDIMS</sequence>
<protein>
    <submittedName>
        <fullName evidence="1">Uncharacterized protein</fullName>
    </submittedName>
</protein>
<reference evidence="1" key="1">
    <citation type="journal article" date="2014" name="Front. Microbiol.">
        <title>High frequency of phylogenetically diverse reductive dehalogenase-homologous genes in deep subseafloor sedimentary metagenomes.</title>
        <authorList>
            <person name="Kawai M."/>
            <person name="Futagami T."/>
            <person name="Toyoda A."/>
            <person name="Takaki Y."/>
            <person name="Nishi S."/>
            <person name="Hori S."/>
            <person name="Arai W."/>
            <person name="Tsubouchi T."/>
            <person name="Morono Y."/>
            <person name="Uchiyama I."/>
            <person name="Ito T."/>
            <person name="Fujiyama A."/>
            <person name="Inagaki F."/>
            <person name="Takami H."/>
        </authorList>
    </citation>
    <scope>NUCLEOTIDE SEQUENCE</scope>
    <source>
        <strain evidence="1">Expedition CK06-06</strain>
    </source>
</reference>
<dbReference type="AlphaFoldDB" id="X1AWA6"/>
<organism evidence="1">
    <name type="scientific">marine sediment metagenome</name>
    <dbReference type="NCBI Taxonomy" id="412755"/>
    <lineage>
        <taxon>unclassified sequences</taxon>
        <taxon>metagenomes</taxon>
        <taxon>ecological metagenomes</taxon>
    </lineage>
</organism>
<gene>
    <name evidence="1" type="ORF">S01H4_30361</name>
</gene>
<comment type="caution">
    <text evidence="1">The sequence shown here is derived from an EMBL/GenBank/DDBJ whole genome shotgun (WGS) entry which is preliminary data.</text>
</comment>
<feature type="non-terminal residue" evidence="1">
    <location>
        <position position="1"/>
    </location>
</feature>
<accession>X1AWA6</accession>
<dbReference type="EMBL" id="BART01015665">
    <property type="protein sequence ID" value="GAG87394.1"/>
    <property type="molecule type" value="Genomic_DNA"/>
</dbReference>
<proteinExistence type="predicted"/>
<name>X1AWA6_9ZZZZ</name>